<dbReference type="EMBL" id="JAXARY010000049">
    <property type="protein sequence ID" value="MDX8130454.1"/>
    <property type="molecule type" value="Genomic_DNA"/>
</dbReference>
<comment type="caution">
    <text evidence="2">The sequence shown here is derived from an EMBL/GenBank/DDBJ whole genome shotgun (WGS) entry which is preliminary data.</text>
</comment>
<feature type="transmembrane region" description="Helical" evidence="1">
    <location>
        <begin position="39"/>
        <end position="61"/>
    </location>
</feature>
<keyword evidence="1" id="KW-1133">Transmembrane helix</keyword>
<protein>
    <submittedName>
        <fullName evidence="2">Uncharacterized protein</fullName>
    </submittedName>
</protein>
<keyword evidence="1" id="KW-0472">Membrane</keyword>
<name>A0ABU4UP11_9GAMM</name>
<keyword evidence="3" id="KW-1185">Reference proteome</keyword>
<feature type="transmembrane region" description="Helical" evidence="1">
    <location>
        <begin position="73"/>
        <end position="93"/>
    </location>
</feature>
<accession>A0ABU4UP11</accession>
<dbReference type="RefSeq" id="WP_319963266.1">
    <property type="nucleotide sequence ID" value="NZ_JAXARY010000049.1"/>
</dbReference>
<proteinExistence type="predicted"/>
<dbReference type="Proteomes" id="UP001284537">
    <property type="component" value="Unassembled WGS sequence"/>
</dbReference>
<feature type="transmembrane region" description="Helical" evidence="1">
    <location>
        <begin position="99"/>
        <end position="118"/>
    </location>
</feature>
<organism evidence="2 3">
    <name type="scientific">Methylomonas defluvii</name>
    <dbReference type="NCBI Taxonomy" id="3045149"/>
    <lineage>
        <taxon>Bacteria</taxon>
        <taxon>Pseudomonadati</taxon>
        <taxon>Pseudomonadota</taxon>
        <taxon>Gammaproteobacteria</taxon>
        <taxon>Methylococcales</taxon>
        <taxon>Methylococcaceae</taxon>
        <taxon>Methylomonas</taxon>
    </lineage>
</organism>
<sequence length="136" mass="14279">MKFNALFIGSLAGTLAAVAAFVVFDSWDSGFFLSKTPKLIVFPLMVAAAQTLLLALPVLLLLNHFKRLNGITWVLIGALCAALPWSILLLATPELVAPTFLWLALCGAIGGIVGHITARAVSPNNSSKPTPLRGAA</sequence>
<evidence type="ECO:0000313" key="2">
    <source>
        <dbReference type="EMBL" id="MDX8130454.1"/>
    </source>
</evidence>
<evidence type="ECO:0000313" key="3">
    <source>
        <dbReference type="Proteomes" id="UP001284537"/>
    </source>
</evidence>
<reference evidence="2 3" key="1">
    <citation type="submission" date="2023-11" db="EMBL/GenBank/DDBJ databases">
        <authorList>
            <person name="Ouyang M.-Y."/>
        </authorList>
    </citation>
    <scope>NUCLEOTIDE SEQUENCE [LARGE SCALE GENOMIC DNA]</scope>
    <source>
        <strain evidence="2 3">OY6</strain>
    </source>
</reference>
<gene>
    <name evidence="2" type="ORF">QLH52_24405</name>
</gene>
<evidence type="ECO:0000256" key="1">
    <source>
        <dbReference type="SAM" id="Phobius"/>
    </source>
</evidence>
<keyword evidence="1" id="KW-0812">Transmembrane</keyword>